<organism evidence="8 9">
    <name type="scientific">Panagrolaimus davidi</name>
    <dbReference type="NCBI Taxonomy" id="227884"/>
    <lineage>
        <taxon>Eukaryota</taxon>
        <taxon>Metazoa</taxon>
        <taxon>Ecdysozoa</taxon>
        <taxon>Nematoda</taxon>
        <taxon>Chromadorea</taxon>
        <taxon>Rhabditida</taxon>
        <taxon>Tylenchina</taxon>
        <taxon>Panagrolaimomorpha</taxon>
        <taxon>Panagrolaimoidea</taxon>
        <taxon>Panagrolaimidae</taxon>
        <taxon>Panagrolaimus</taxon>
    </lineage>
</organism>
<sequence>MDSDEEYTSAEEISSSPIPSSPIRSSAPLSSPPSSFEIVEKVLSSQNEEAVAAAADIPIEEGKVVAADIPVEEEKVVIDEGPKSFQLKSVLANDGEDSSKDVKLLKANFFSKPKSKNDTPRIAHLMLDDDEEETEVVECFDDAATKVDIQKLPQFAQKLFKDTAAAAVDGKEEAPDDAQKPHGRPVHTKHYARDRIVLPAKMATRPDNKIKEGPNVNYDHEVTVRGGKNEEFPNTDVTLSDIELIEEVKNNLKGMGIKRLRKIQQYIIPCILKCKSDIIGYAQTGNGKTLSYLIPLVNTLVAQNRREPSAHRKPSVAILLQNHETAGQVYNTALQISEGLDLQVLAAMGNNNMKCEISRMKHAGGDMVIGTTGRFIQYVSEGKIPLANLKYLVFDEADQFVKSREWESAMETFRHHLPSDHRTFLFSATYDDAACYKFDNFVKPNFWFIGVGEMNQVEQLVKQNFLLEPGKDLDKVLIKLLISKAKDGRCPKTLVFTNTMDKADWIAGRLRMFKDIPSPIKIRAAALHSLIPATDRDLIFKAFISEKDNEYSIDVIVASDKISCGVSTPAEIVINYDIPYDVSTYILRAGRTGRNGHSGEAYTFIDSKSFDHMPYQDLTNLSCMLTLAKQTVYTPFPDALEEFHKNFTTNTR</sequence>
<evidence type="ECO:0000256" key="1">
    <source>
        <dbReference type="ARBA" id="ARBA00022741"/>
    </source>
</evidence>
<evidence type="ECO:0000256" key="5">
    <source>
        <dbReference type="SAM" id="MobiDB-lite"/>
    </source>
</evidence>
<dbReference type="CDD" id="cd18787">
    <property type="entry name" value="SF2_C_DEAD"/>
    <property type="match status" value="1"/>
</dbReference>
<dbReference type="AlphaFoldDB" id="A0A914QVZ2"/>
<dbReference type="WBParaSite" id="PDA_v2.g6006.t1">
    <property type="protein sequence ID" value="PDA_v2.g6006.t1"/>
    <property type="gene ID" value="PDA_v2.g6006"/>
</dbReference>
<name>A0A914QVZ2_9BILA</name>
<evidence type="ECO:0000256" key="3">
    <source>
        <dbReference type="ARBA" id="ARBA00022806"/>
    </source>
</evidence>
<keyword evidence="4" id="KW-0067">ATP-binding</keyword>
<reference evidence="9" key="1">
    <citation type="submission" date="2022-11" db="UniProtKB">
        <authorList>
            <consortium name="WormBaseParasite"/>
        </authorList>
    </citation>
    <scope>IDENTIFICATION</scope>
</reference>
<dbReference type="GO" id="GO:0003724">
    <property type="term" value="F:RNA helicase activity"/>
    <property type="evidence" value="ECO:0007669"/>
    <property type="project" value="TreeGrafter"/>
</dbReference>
<evidence type="ECO:0000259" key="7">
    <source>
        <dbReference type="PROSITE" id="PS51194"/>
    </source>
</evidence>
<dbReference type="InterPro" id="IPR014001">
    <property type="entry name" value="Helicase_ATP-bd"/>
</dbReference>
<dbReference type="Gene3D" id="3.40.50.300">
    <property type="entry name" value="P-loop containing nucleotide triphosphate hydrolases"/>
    <property type="match status" value="2"/>
</dbReference>
<dbReference type="InterPro" id="IPR001650">
    <property type="entry name" value="Helicase_C-like"/>
</dbReference>
<dbReference type="Pfam" id="PF00271">
    <property type="entry name" value="Helicase_C"/>
    <property type="match status" value="1"/>
</dbReference>
<evidence type="ECO:0000256" key="4">
    <source>
        <dbReference type="ARBA" id="ARBA00022840"/>
    </source>
</evidence>
<keyword evidence="8" id="KW-1185">Reference proteome</keyword>
<dbReference type="SMART" id="SM00487">
    <property type="entry name" value="DEXDc"/>
    <property type="match status" value="1"/>
</dbReference>
<feature type="region of interest" description="Disordered" evidence="5">
    <location>
        <begin position="1"/>
        <end position="34"/>
    </location>
</feature>
<dbReference type="Pfam" id="PF00270">
    <property type="entry name" value="DEAD"/>
    <property type="match status" value="1"/>
</dbReference>
<keyword evidence="3" id="KW-0347">Helicase</keyword>
<dbReference type="GO" id="GO:0003676">
    <property type="term" value="F:nucleic acid binding"/>
    <property type="evidence" value="ECO:0007669"/>
    <property type="project" value="InterPro"/>
</dbReference>
<keyword evidence="2" id="KW-0378">Hydrolase</keyword>
<evidence type="ECO:0000259" key="6">
    <source>
        <dbReference type="PROSITE" id="PS51192"/>
    </source>
</evidence>
<dbReference type="Proteomes" id="UP000887578">
    <property type="component" value="Unplaced"/>
</dbReference>
<evidence type="ECO:0000313" key="8">
    <source>
        <dbReference type="Proteomes" id="UP000887578"/>
    </source>
</evidence>
<keyword evidence="1" id="KW-0547">Nucleotide-binding</keyword>
<feature type="domain" description="Helicase C-terminal" evidence="7">
    <location>
        <begin position="472"/>
        <end position="644"/>
    </location>
</feature>
<dbReference type="InterPro" id="IPR044742">
    <property type="entry name" value="DEAD/DEAH_RhlB"/>
</dbReference>
<dbReference type="SUPFAM" id="SSF52540">
    <property type="entry name" value="P-loop containing nucleoside triphosphate hydrolases"/>
    <property type="match status" value="1"/>
</dbReference>
<dbReference type="GO" id="GO:0005829">
    <property type="term" value="C:cytosol"/>
    <property type="evidence" value="ECO:0007669"/>
    <property type="project" value="TreeGrafter"/>
</dbReference>
<dbReference type="PROSITE" id="PS51192">
    <property type="entry name" value="HELICASE_ATP_BIND_1"/>
    <property type="match status" value="1"/>
</dbReference>
<dbReference type="InterPro" id="IPR027417">
    <property type="entry name" value="P-loop_NTPase"/>
</dbReference>
<dbReference type="GO" id="GO:0005524">
    <property type="term" value="F:ATP binding"/>
    <property type="evidence" value="ECO:0007669"/>
    <property type="project" value="UniProtKB-KW"/>
</dbReference>
<accession>A0A914QVZ2</accession>
<feature type="compositionally biased region" description="Basic and acidic residues" evidence="5">
    <location>
        <begin position="170"/>
        <end position="180"/>
    </location>
</feature>
<feature type="region of interest" description="Disordered" evidence="5">
    <location>
        <begin position="170"/>
        <end position="189"/>
    </location>
</feature>
<evidence type="ECO:0000313" key="9">
    <source>
        <dbReference type="WBParaSite" id="PDA_v2.g6006.t1"/>
    </source>
</evidence>
<dbReference type="PANTHER" id="PTHR47959:SF1">
    <property type="entry name" value="ATP-DEPENDENT RNA HELICASE DBPA"/>
    <property type="match status" value="1"/>
</dbReference>
<dbReference type="SMART" id="SM00490">
    <property type="entry name" value="HELICc"/>
    <property type="match status" value="1"/>
</dbReference>
<dbReference type="PANTHER" id="PTHR47959">
    <property type="entry name" value="ATP-DEPENDENT RNA HELICASE RHLE-RELATED"/>
    <property type="match status" value="1"/>
</dbReference>
<dbReference type="GO" id="GO:0016787">
    <property type="term" value="F:hydrolase activity"/>
    <property type="evidence" value="ECO:0007669"/>
    <property type="project" value="UniProtKB-KW"/>
</dbReference>
<evidence type="ECO:0000256" key="2">
    <source>
        <dbReference type="ARBA" id="ARBA00022801"/>
    </source>
</evidence>
<proteinExistence type="predicted"/>
<dbReference type="PROSITE" id="PS51194">
    <property type="entry name" value="HELICASE_CTER"/>
    <property type="match status" value="1"/>
</dbReference>
<dbReference type="InterPro" id="IPR050079">
    <property type="entry name" value="DEAD_box_RNA_helicase"/>
</dbReference>
<protein>
    <submittedName>
        <fullName evidence="9">ATP-dependent RNA helicase</fullName>
    </submittedName>
</protein>
<dbReference type="InterPro" id="IPR011545">
    <property type="entry name" value="DEAD/DEAH_box_helicase_dom"/>
</dbReference>
<dbReference type="CDD" id="cd00268">
    <property type="entry name" value="DEADc"/>
    <property type="match status" value="1"/>
</dbReference>
<feature type="compositionally biased region" description="Low complexity" evidence="5">
    <location>
        <begin position="13"/>
        <end position="34"/>
    </location>
</feature>
<feature type="domain" description="Helicase ATP-binding" evidence="6">
    <location>
        <begin position="269"/>
        <end position="448"/>
    </location>
</feature>